<proteinExistence type="inferred from homology"/>
<reference evidence="6 7" key="1">
    <citation type="journal article" date="2008" name="BMC Genomics">
        <title>The missing link: Bordetella petrii is endowed with both the metabolic versatility of environmental bacteria and virulence traits of pathogenic Bordetellae.</title>
        <authorList>
            <person name="Gross R."/>
            <person name="Guzman C.A."/>
            <person name="Sebaihia M."/>
            <person name="Martins Dos Santos V.A."/>
            <person name="Pieper D.H."/>
            <person name="Koebnik R."/>
            <person name="Lechner M."/>
            <person name="Bartels D."/>
            <person name="Buhrmester J."/>
            <person name="Choudhuri J.V."/>
            <person name="Ebensen T."/>
            <person name="Gaigalat L."/>
            <person name="Herrmann S."/>
            <person name="Khachane A.N."/>
            <person name="Larisch C."/>
            <person name="Link S."/>
            <person name="Linke B."/>
            <person name="Meyer F."/>
            <person name="Mormann S."/>
            <person name="Nakunst D."/>
            <person name="Rueckert C."/>
            <person name="Schneiker-Bekel S."/>
            <person name="Schulze K."/>
            <person name="Vorhoelter F.J."/>
            <person name="Yevsa T."/>
            <person name="Engle J.T."/>
            <person name="Goldman W.E."/>
            <person name="Puehler A."/>
            <person name="Goebel U.B."/>
            <person name="Goesmann A."/>
            <person name="Bloecker H."/>
            <person name="Kaiser O."/>
            <person name="Martinez-Arias R."/>
        </authorList>
    </citation>
    <scope>NUCLEOTIDE SEQUENCE [LARGE SCALE GENOMIC DNA]</scope>
    <source>
        <strain evidence="7">ATCC BAA-461 / DSM 12804 / CCUG 43448 / CIP 107267 / Se-1111R</strain>
    </source>
</reference>
<keyword evidence="3" id="KW-0238">DNA-binding</keyword>
<dbReference type="PROSITE" id="PS50931">
    <property type="entry name" value="HTH_LYSR"/>
    <property type="match status" value="1"/>
</dbReference>
<name>A9IDE3_BORPD</name>
<dbReference type="AlphaFoldDB" id="A9IDE3"/>
<evidence type="ECO:0000313" key="7">
    <source>
        <dbReference type="Proteomes" id="UP000001225"/>
    </source>
</evidence>
<dbReference type="InterPro" id="IPR036388">
    <property type="entry name" value="WH-like_DNA-bd_sf"/>
</dbReference>
<dbReference type="SUPFAM" id="SSF53850">
    <property type="entry name" value="Periplasmic binding protein-like II"/>
    <property type="match status" value="1"/>
</dbReference>
<dbReference type="GO" id="GO:0003677">
    <property type="term" value="F:DNA binding"/>
    <property type="evidence" value="ECO:0007669"/>
    <property type="project" value="UniProtKB-KW"/>
</dbReference>
<keyword evidence="2" id="KW-0805">Transcription regulation</keyword>
<evidence type="ECO:0000256" key="4">
    <source>
        <dbReference type="ARBA" id="ARBA00023163"/>
    </source>
</evidence>
<feature type="domain" description="HTH lysR-type" evidence="5">
    <location>
        <begin position="2"/>
        <end position="59"/>
    </location>
</feature>
<organism evidence="6 7">
    <name type="scientific">Bordetella petrii (strain ATCC BAA-461 / DSM 12804 / CCUG 43448 / CIP 107267 / Se-1111R)</name>
    <dbReference type="NCBI Taxonomy" id="340100"/>
    <lineage>
        <taxon>Bacteria</taxon>
        <taxon>Pseudomonadati</taxon>
        <taxon>Pseudomonadota</taxon>
        <taxon>Betaproteobacteria</taxon>
        <taxon>Burkholderiales</taxon>
        <taxon>Alcaligenaceae</taxon>
        <taxon>Bordetella</taxon>
    </lineage>
</organism>
<dbReference type="FunFam" id="1.10.10.10:FF:000001">
    <property type="entry name" value="LysR family transcriptional regulator"/>
    <property type="match status" value="1"/>
</dbReference>
<dbReference type="InterPro" id="IPR005119">
    <property type="entry name" value="LysR_subst-bd"/>
</dbReference>
<dbReference type="GO" id="GO:0003700">
    <property type="term" value="F:DNA-binding transcription factor activity"/>
    <property type="evidence" value="ECO:0007669"/>
    <property type="project" value="InterPro"/>
</dbReference>
<keyword evidence="7" id="KW-1185">Reference proteome</keyword>
<keyword evidence="4" id="KW-0804">Transcription</keyword>
<dbReference type="SUPFAM" id="SSF46785">
    <property type="entry name" value="Winged helix' DNA-binding domain"/>
    <property type="match status" value="1"/>
</dbReference>
<dbReference type="PANTHER" id="PTHR30346">
    <property type="entry name" value="TRANSCRIPTIONAL DUAL REGULATOR HCAR-RELATED"/>
    <property type="match status" value="1"/>
</dbReference>
<evidence type="ECO:0000259" key="5">
    <source>
        <dbReference type="PROSITE" id="PS50931"/>
    </source>
</evidence>
<dbReference type="KEGG" id="bpt:Bpet4462"/>
<protein>
    <submittedName>
        <fullName evidence="6">LysR-family transcriptional regulator</fullName>
    </submittedName>
</protein>
<dbReference type="InterPro" id="IPR036390">
    <property type="entry name" value="WH_DNA-bd_sf"/>
</dbReference>
<gene>
    <name evidence="6" type="ordered locus">Bpet4462</name>
</gene>
<dbReference type="PANTHER" id="PTHR30346:SF0">
    <property type="entry name" value="HCA OPERON TRANSCRIPTIONAL ACTIVATOR HCAR"/>
    <property type="match status" value="1"/>
</dbReference>
<evidence type="ECO:0000313" key="6">
    <source>
        <dbReference type="EMBL" id="CAP44813.1"/>
    </source>
</evidence>
<dbReference type="EMBL" id="AM902716">
    <property type="protein sequence ID" value="CAP44813.1"/>
    <property type="molecule type" value="Genomic_DNA"/>
</dbReference>
<comment type="similarity">
    <text evidence="1">Belongs to the LysR transcriptional regulatory family.</text>
</comment>
<evidence type="ECO:0000256" key="1">
    <source>
        <dbReference type="ARBA" id="ARBA00009437"/>
    </source>
</evidence>
<dbReference type="PRINTS" id="PR00039">
    <property type="entry name" value="HTHLYSR"/>
</dbReference>
<dbReference type="Gene3D" id="1.10.10.10">
    <property type="entry name" value="Winged helix-like DNA-binding domain superfamily/Winged helix DNA-binding domain"/>
    <property type="match status" value="1"/>
</dbReference>
<dbReference type="eggNOG" id="COG0583">
    <property type="taxonomic scope" value="Bacteria"/>
</dbReference>
<dbReference type="STRING" id="94624.Bpet4462"/>
<dbReference type="GO" id="GO:0032993">
    <property type="term" value="C:protein-DNA complex"/>
    <property type="evidence" value="ECO:0007669"/>
    <property type="project" value="TreeGrafter"/>
</dbReference>
<dbReference type="Pfam" id="PF00126">
    <property type="entry name" value="HTH_1"/>
    <property type="match status" value="1"/>
</dbReference>
<dbReference type="Pfam" id="PF03466">
    <property type="entry name" value="LysR_substrate"/>
    <property type="match status" value="1"/>
</dbReference>
<dbReference type="Gene3D" id="3.40.190.10">
    <property type="entry name" value="Periplasmic binding protein-like II"/>
    <property type="match status" value="2"/>
</dbReference>
<evidence type="ECO:0000256" key="2">
    <source>
        <dbReference type="ARBA" id="ARBA00023015"/>
    </source>
</evidence>
<dbReference type="Proteomes" id="UP000001225">
    <property type="component" value="Chromosome"/>
</dbReference>
<dbReference type="CDD" id="cd08414">
    <property type="entry name" value="PBP2_LTTR_aromatics_like"/>
    <property type="match status" value="1"/>
</dbReference>
<sequence length="307" mass="34599">MIDLKRLRYFVAVAEEAHFGRAANRLGISQPPLSEHIQALETSLNAKLLFRTTRSVSLTVEGEALLKHARAILHDTDRCQEIVNASRQQNIESLTLGILHAHTYTFLPGLLRSYFARHPAYRVHLVEYSTTEQVGKLLEGVIDIGLVREPIYHPSLRTQRLFSERYAVAVPDTWDIARKKTLSVRDLGGRSIIGYPSHDHRRSTQSLFRDFFHQYAVNPSDRFEVKTMHAALALVAAGCGFAPVPRSQMVLQLAGVAYRPFREPSPELSVGLAWREDKASPLVAEFVQLCQTHFAQPPRRGRARASS</sequence>
<accession>A9IDE3</accession>
<evidence type="ECO:0000256" key="3">
    <source>
        <dbReference type="ARBA" id="ARBA00023125"/>
    </source>
</evidence>
<dbReference type="InterPro" id="IPR000847">
    <property type="entry name" value="LysR_HTH_N"/>
</dbReference>